<proteinExistence type="inferred from homology"/>
<dbReference type="RefSeq" id="WP_305748744.1">
    <property type="nucleotide sequence ID" value="NZ_JAUZEE010000002.1"/>
</dbReference>
<gene>
    <name evidence="4" type="ORF">Q8X39_06095</name>
</gene>
<protein>
    <submittedName>
        <fullName evidence="4">Phage tail sheath subtilisin-like domain-containing protein</fullName>
    </submittedName>
</protein>
<organism evidence="4 5">
    <name type="scientific">Leptothrix discophora</name>
    <dbReference type="NCBI Taxonomy" id="89"/>
    <lineage>
        <taxon>Bacteria</taxon>
        <taxon>Pseudomonadati</taxon>
        <taxon>Pseudomonadota</taxon>
        <taxon>Betaproteobacteria</taxon>
        <taxon>Burkholderiales</taxon>
        <taxon>Sphaerotilaceae</taxon>
        <taxon>Leptothrix</taxon>
    </lineage>
</organism>
<dbReference type="Gene3D" id="3.40.50.11780">
    <property type="match status" value="2"/>
</dbReference>
<accession>A0ABT9G128</accession>
<dbReference type="InterPro" id="IPR020287">
    <property type="entry name" value="Tail_sheath_C"/>
</dbReference>
<feature type="domain" description="Tail sheath protein C-terminal" evidence="3">
    <location>
        <begin position="451"/>
        <end position="555"/>
    </location>
</feature>
<comment type="caution">
    <text evidence="4">The sequence shown here is derived from an EMBL/GenBank/DDBJ whole genome shotgun (WGS) entry which is preliminary data.</text>
</comment>
<comment type="similarity">
    <text evidence="1">Belongs to the myoviridae tail sheath protein family.</text>
</comment>
<evidence type="ECO:0000259" key="2">
    <source>
        <dbReference type="Pfam" id="PF04984"/>
    </source>
</evidence>
<sequence>MPIRPLGTTFIAPGVFVEEVSFRSRAIEGVPMAVTGFVGPTRSGPVGGVAVALTSLAEFERLHGDGQPLVLGGQTLVQHLWHAARAYFAEGGRRLHVVRVYRRDPAPPKGSAADGIARLRQGGVTWAARHPGRAGNLRLRLTLRHGQRAADGGVLGEPWTMTRADLQVSGEDGRAIGQWTGLSVDPAAAPADGRRWLFEPAGTVPATDALPVVVQARRGLGVEPVLRALTAALGPVMDDPSRWVDGLVLDLALAGGHDGQWPAAAEIAGQVEAGTGRRHGLCALEAVEDLSLVAAPASAVPDASGRAPVDLGAVHELLLAHAGRMRHRMALLDAAPGPSLSELTVTRERLSARPQAHLGALFHPWVQVADPVSGQTLALPPSAFVAGLIGRVDEARGVWKTASGEPLLLATGLSANLGKPEQDVLNQAGVNLLRAVPQRGIQVWGARTLSTDPAHRYLPVERSLIWLQRSIERGLDWTVFEANDEPLWTRVRQAVQDFLMTAWRAGMLLGARPEEACFVRCDRTTMTQAEIDQGDVIVLIGLALLKPAEFMVVRVGARAAGSA</sequence>
<feature type="domain" description="Tail sheath protein subtilisin-like" evidence="2">
    <location>
        <begin position="364"/>
        <end position="449"/>
    </location>
</feature>
<dbReference type="Proteomes" id="UP001235760">
    <property type="component" value="Unassembled WGS sequence"/>
</dbReference>
<evidence type="ECO:0000313" key="5">
    <source>
        <dbReference type="Proteomes" id="UP001235760"/>
    </source>
</evidence>
<evidence type="ECO:0000313" key="4">
    <source>
        <dbReference type="EMBL" id="MDP4300200.1"/>
    </source>
</evidence>
<name>A0ABT9G128_LEPDI</name>
<dbReference type="EMBL" id="JAUZEE010000002">
    <property type="protein sequence ID" value="MDP4300200.1"/>
    <property type="molecule type" value="Genomic_DNA"/>
</dbReference>
<keyword evidence="5" id="KW-1185">Reference proteome</keyword>
<dbReference type="PANTHER" id="PTHR35861:SF1">
    <property type="entry name" value="PHAGE TAIL SHEATH PROTEIN"/>
    <property type="match status" value="1"/>
</dbReference>
<evidence type="ECO:0000256" key="1">
    <source>
        <dbReference type="ARBA" id="ARBA00008005"/>
    </source>
</evidence>
<reference evidence="4 5" key="1">
    <citation type="submission" date="2023-08" db="EMBL/GenBank/DDBJ databases">
        <authorList>
            <person name="Roldan D.M."/>
            <person name="Menes R.J."/>
        </authorList>
    </citation>
    <scope>NUCLEOTIDE SEQUENCE [LARGE SCALE GENOMIC DNA]</scope>
    <source>
        <strain evidence="4 5">CCM 2812</strain>
    </source>
</reference>
<dbReference type="Pfam" id="PF17482">
    <property type="entry name" value="Phage_sheath_1C"/>
    <property type="match status" value="1"/>
</dbReference>
<dbReference type="PANTHER" id="PTHR35861">
    <property type="match status" value="1"/>
</dbReference>
<dbReference type="Pfam" id="PF04984">
    <property type="entry name" value="Phage_sheath_1"/>
    <property type="match status" value="1"/>
</dbReference>
<dbReference type="InterPro" id="IPR052042">
    <property type="entry name" value="Tail_sheath_structural"/>
</dbReference>
<dbReference type="InterPro" id="IPR035089">
    <property type="entry name" value="Phage_sheath_subtilisin"/>
</dbReference>
<evidence type="ECO:0000259" key="3">
    <source>
        <dbReference type="Pfam" id="PF17482"/>
    </source>
</evidence>